<dbReference type="InterPro" id="IPR052155">
    <property type="entry name" value="Biofilm_reg_signaling"/>
</dbReference>
<dbReference type="EMBL" id="CP121195">
    <property type="protein sequence ID" value="XBH14782.1"/>
    <property type="molecule type" value="Genomic_DNA"/>
</dbReference>
<dbReference type="InterPro" id="IPR001633">
    <property type="entry name" value="EAL_dom"/>
</dbReference>
<dbReference type="Gene3D" id="3.20.20.450">
    <property type="entry name" value="EAL domain"/>
    <property type="match status" value="1"/>
</dbReference>
<dbReference type="InterPro" id="IPR013655">
    <property type="entry name" value="PAS_fold_3"/>
</dbReference>
<feature type="domain" description="PAS" evidence="1">
    <location>
        <begin position="412"/>
        <end position="474"/>
    </location>
</feature>
<dbReference type="InterPro" id="IPR000014">
    <property type="entry name" value="PAS"/>
</dbReference>
<gene>
    <name evidence="4" type="ORF">P8936_06390</name>
</gene>
<dbReference type="SUPFAM" id="SSF141868">
    <property type="entry name" value="EAL domain-like"/>
    <property type="match status" value="1"/>
</dbReference>
<dbReference type="InterPro" id="IPR035965">
    <property type="entry name" value="PAS-like_dom_sf"/>
</dbReference>
<evidence type="ECO:0000259" key="2">
    <source>
        <dbReference type="PROSITE" id="PS50113"/>
    </source>
</evidence>
<dbReference type="InterPro" id="IPR013656">
    <property type="entry name" value="PAS_4"/>
</dbReference>
<dbReference type="PROSITE" id="PS50113">
    <property type="entry name" value="PAC"/>
    <property type="match status" value="1"/>
</dbReference>
<dbReference type="PROSITE" id="PS50883">
    <property type="entry name" value="EAL"/>
    <property type="match status" value="1"/>
</dbReference>
<dbReference type="PANTHER" id="PTHR44757">
    <property type="entry name" value="DIGUANYLATE CYCLASE DGCP"/>
    <property type="match status" value="1"/>
</dbReference>
<dbReference type="PANTHER" id="PTHR44757:SF2">
    <property type="entry name" value="BIOFILM ARCHITECTURE MAINTENANCE PROTEIN MBAA"/>
    <property type="match status" value="1"/>
</dbReference>
<sequence length="529" mass="58774">MIIDIGDVRRALDNEELVPYFQPLVELRTGRLAGFEVLARWQHPQLGLASPENFVRLADEHGLIGRLMEQILRKAFLSSLLIPEPLTLSINVSPTQLQNLGLPREIRETAEQVGFPLERLTVEITESALLNNLDQAKTISGDLKAMGCRLALDDFGTGYSSLGHLRALPFDELKIDRSFVASMTRARESRKIVAAIVGLGQTLGLKTVAEGIETEQQADMLLWLGCELGQGWLYGKAVPAEKISDLVSAPPRPISAGIMTPGDDWAVSSLEALPTQRLAQLQAIYDGAPVGLGFLDRSLRYVSLNQRLADINGTTVSAHMGRTVQEMIPAWYPMLEPYLLKALGGEPVSEVEVSRPQSIFGEKDFTALLSYHPAFDEADEVIGISVVVVDITEHKRTREALNECEEYQHTPVEPTAPMTWIMDAEGNSLHMSSSWVQATELSKKNMRNLGWLEALHPDDLESTMKMMKDALRSGKPIDVEYRVRNLEGDWKWMRSRGSARLSPSGEVIRWYGALENIDEHKLKSLTGVD</sequence>
<dbReference type="RefSeq" id="WP_348270054.1">
    <property type="nucleotide sequence ID" value="NZ_CP121195.1"/>
</dbReference>
<dbReference type="InterPro" id="IPR000700">
    <property type="entry name" value="PAS-assoc_C"/>
</dbReference>
<evidence type="ECO:0000313" key="4">
    <source>
        <dbReference type="EMBL" id="XBH14782.1"/>
    </source>
</evidence>
<dbReference type="Pfam" id="PF00563">
    <property type="entry name" value="EAL"/>
    <property type="match status" value="1"/>
</dbReference>
<protein>
    <submittedName>
        <fullName evidence="4">EAL domain-containing protein</fullName>
    </submittedName>
</protein>
<dbReference type="SMART" id="SM00052">
    <property type="entry name" value="EAL"/>
    <property type="match status" value="1"/>
</dbReference>
<evidence type="ECO:0000259" key="3">
    <source>
        <dbReference type="PROSITE" id="PS50883"/>
    </source>
</evidence>
<dbReference type="PROSITE" id="PS50112">
    <property type="entry name" value="PAS"/>
    <property type="match status" value="1"/>
</dbReference>
<organism evidence="4">
    <name type="scientific">Edaphobacter paludis</name>
    <dbReference type="NCBI Taxonomy" id="3035702"/>
    <lineage>
        <taxon>Bacteria</taxon>
        <taxon>Pseudomonadati</taxon>
        <taxon>Acidobacteriota</taxon>
        <taxon>Terriglobia</taxon>
        <taxon>Terriglobales</taxon>
        <taxon>Acidobacteriaceae</taxon>
        <taxon>Edaphobacter</taxon>
    </lineage>
</organism>
<dbReference type="Pfam" id="PF08448">
    <property type="entry name" value="PAS_4"/>
    <property type="match status" value="1"/>
</dbReference>
<reference evidence="4" key="1">
    <citation type="submission" date="2023-03" db="EMBL/GenBank/DDBJ databases">
        <title>Edaphobacter sp.</title>
        <authorList>
            <person name="Huber K.J."/>
            <person name="Papendorf J."/>
            <person name="Pilke C."/>
            <person name="Bunk B."/>
            <person name="Sproeer C."/>
            <person name="Pester M."/>
        </authorList>
    </citation>
    <scope>NUCLEOTIDE SEQUENCE</scope>
    <source>
        <strain evidence="4">DSM 109920</strain>
    </source>
</reference>
<feature type="domain" description="PAC" evidence="2">
    <location>
        <begin position="349"/>
        <end position="403"/>
    </location>
</feature>
<feature type="domain" description="EAL" evidence="3">
    <location>
        <begin position="1"/>
        <end position="251"/>
    </location>
</feature>
<dbReference type="Gene3D" id="3.30.450.20">
    <property type="entry name" value="PAS domain"/>
    <property type="match status" value="2"/>
</dbReference>
<dbReference type="SMART" id="SM00086">
    <property type="entry name" value="PAC"/>
    <property type="match status" value="2"/>
</dbReference>
<dbReference type="SMART" id="SM00091">
    <property type="entry name" value="PAS"/>
    <property type="match status" value="2"/>
</dbReference>
<dbReference type="InterPro" id="IPR001610">
    <property type="entry name" value="PAC"/>
</dbReference>
<proteinExistence type="predicted"/>
<dbReference type="NCBIfam" id="TIGR00229">
    <property type="entry name" value="sensory_box"/>
    <property type="match status" value="2"/>
</dbReference>
<dbReference type="CDD" id="cd01948">
    <property type="entry name" value="EAL"/>
    <property type="match status" value="1"/>
</dbReference>
<dbReference type="SUPFAM" id="SSF55785">
    <property type="entry name" value="PYP-like sensor domain (PAS domain)"/>
    <property type="match status" value="2"/>
</dbReference>
<name>A0AAU7D9N1_9BACT</name>
<dbReference type="InterPro" id="IPR035919">
    <property type="entry name" value="EAL_sf"/>
</dbReference>
<dbReference type="Pfam" id="PF08447">
    <property type="entry name" value="PAS_3"/>
    <property type="match status" value="1"/>
</dbReference>
<dbReference type="CDD" id="cd00130">
    <property type="entry name" value="PAS"/>
    <property type="match status" value="1"/>
</dbReference>
<accession>A0AAU7D9N1</accession>
<evidence type="ECO:0000259" key="1">
    <source>
        <dbReference type="PROSITE" id="PS50112"/>
    </source>
</evidence>
<dbReference type="AlphaFoldDB" id="A0AAU7D9N1"/>